<dbReference type="Gene3D" id="3.40.50.880">
    <property type="match status" value="1"/>
</dbReference>
<sequence>VVQRVTGDGPFSLAADSIEEQVLPHEAVNPFAGVRFALYGKDTSSFVHILASHGMGGDLLTGKLADADLSKYDVLIMLTNCIMYDTDDELQANADKLREFVHGGGDIVAFQQNGRATWDSSIFPYDMGLIVARSTTKPVLADERLFGGAQADEFGGYVVVYYPIDVAGTDNNWRYLAYADDDKKQGAIAVCKYGQGQALINQFAVLDRIGEPVMRSLMQQTVRYVLDER</sequence>
<evidence type="ECO:0000313" key="1">
    <source>
        <dbReference type="EMBL" id="GAH50327.1"/>
    </source>
</evidence>
<organism evidence="1">
    <name type="scientific">marine sediment metagenome</name>
    <dbReference type="NCBI Taxonomy" id="412755"/>
    <lineage>
        <taxon>unclassified sequences</taxon>
        <taxon>metagenomes</taxon>
        <taxon>ecological metagenomes</taxon>
    </lineage>
</organism>
<dbReference type="EMBL" id="BARU01024530">
    <property type="protein sequence ID" value="GAH50327.1"/>
    <property type="molecule type" value="Genomic_DNA"/>
</dbReference>
<dbReference type="InterPro" id="IPR029062">
    <property type="entry name" value="Class_I_gatase-like"/>
</dbReference>
<dbReference type="AlphaFoldDB" id="X1FZ88"/>
<protein>
    <recommendedName>
        <fullName evidence="2">ThuA-like domain-containing protein</fullName>
    </recommendedName>
</protein>
<comment type="caution">
    <text evidence="1">The sequence shown here is derived from an EMBL/GenBank/DDBJ whole genome shotgun (WGS) entry which is preliminary data.</text>
</comment>
<proteinExistence type="predicted"/>
<name>X1FZ88_9ZZZZ</name>
<feature type="non-terminal residue" evidence="1">
    <location>
        <position position="1"/>
    </location>
</feature>
<dbReference type="SUPFAM" id="SSF52317">
    <property type="entry name" value="Class I glutamine amidotransferase-like"/>
    <property type="match status" value="1"/>
</dbReference>
<reference evidence="1" key="1">
    <citation type="journal article" date="2014" name="Front. Microbiol.">
        <title>High frequency of phylogenetically diverse reductive dehalogenase-homologous genes in deep subseafloor sedimentary metagenomes.</title>
        <authorList>
            <person name="Kawai M."/>
            <person name="Futagami T."/>
            <person name="Toyoda A."/>
            <person name="Takaki Y."/>
            <person name="Nishi S."/>
            <person name="Hori S."/>
            <person name="Arai W."/>
            <person name="Tsubouchi T."/>
            <person name="Morono Y."/>
            <person name="Uchiyama I."/>
            <person name="Ito T."/>
            <person name="Fujiyama A."/>
            <person name="Inagaki F."/>
            <person name="Takami H."/>
        </authorList>
    </citation>
    <scope>NUCLEOTIDE SEQUENCE</scope>
    <source>
        <strain evidence="1">Expedition CK06-06</strain>
    </source>
</reference>
<accession>X1FZ88</accession>
<gene>
    <name evidence="1" type="ORF">S03H2_39644</name>
</gene>
<evidence type="ECO:0008006" key="2">
    <source>
        <dbReference type="Google" id="ProtNLM"/>
    </source>
</evidence>